<name>A0AAU9JZ18_9CILI</name>
<keyword evidence="3" id="KW-1185">Reference proteome</keyword>
<evidence type="ECO:0000313" key="2">
    <source>
        <dbReference type="EMBL" id="CAG9330155.1"/>
    </source>
</evidence>
<feature type="compositionally biased region" description="Basic residues" evidence="1">
    <location>
        <begin position="72"/>
        <end position="82"/>
    </location>
</feature>
<accession>A0AAU9JZ18</accession>
<evidence type="ECO:0000256" key="1">
    <source>
        <dbReference type="SAM" id="MobiDB-lite"/>
    </source>
</evidence>
<evidence type="ECO:0008006" key="4">
    <source>
        <dbReference type="Google" id="ProtNLM"/>
    </source>
</evidence>
<comment type="caution">
    <text evidence="2">The sequence shown here is derived from an EMBL/GenBank/DDBJ whole genome shotgun (WGS) entry which is preliminary data.</text>
</comment>
<feature type="region of interest" description="Disordered" evidence="1">
    <location>
        <begin position="70"/>
        <end position="89"/>
    </location>
</feature>
<sequence length="241" mass="28757">MDKINIDFLNFETRFSQEAQNSRIEEEFFIEETKYDHIAEFPLKSALNLDLDESLNGSWNQKFLDCDTAPNHSRRKRGRKPIRPNDPIKKKTEEKDKFWLRSFRSYISNNYHHFKTKLTAEDNSFWASYVSSKGKPDKGNKFLSYGRKYKNYLFSHPSFVKYFQEWFKNFGAQELSRKCQPGSDLWFVFYDYGSNDLYNYFPHDSTVKESSSTYHISFSQDEFPSNCTDNEAFIESLFNQM</sequence>
<reference evidence="2" key="1">
    <citation type="submission" date="2021-09" db="EMBL/GenBank/DDBJ databases">
        <authorList>
            <consortium name="AG Swart"/>
            <person name="Singh M."/>
            <person name="Singh A."/>
            <person name="Seah K."/>
            <person name="Emmerich C."/>
        </authorList>
    </citation>
    <scope>NUCLEOTIDE SEQUENCE</scope>
    <source>
        <strain evidence="2">ATCC30299</strain>
    </source>
</reference>
<dbReference type="AlphaFoldDB" id="A0AAU9JZ18"/>
<proteinExistence type="predicted"/>
<gene>
    <name evidence="2" type="ORF">BSTOLATCC_MIC50757</name>
</gene>
<evidence type="ECO:0000313" key="3">
    <source>
        <dbReference type="Proteomes" id="UP001162131"/>
    </source>
</evidence>
<protein>
    <recommendedName>
        <fullName evidence="4">Ycf2</fullName>
    </recommendedName>
</protein>
<dbReference type="EMBL" id="CAJZBQ010000051">
    <property type="protein sequence ID" value="CAG9330155.1"/>
    <property type="molecule type" value="Genomic_DNA"/>
</dbReference>
<organism evidence="2 3">
    <name type="scientific">Blepharisma stoltei</name>
    <dbReference type="NCBI Taxonomy" id="1481888"/>
    <lineage>
        <taxon>Eukaryota</taxon>
        <taxon>Sar</taxon>
        <taxon>Alveolata</taxon>
        <taxon>Ciliophora</taxon>
        <taxon>Postciliodesmatophora</taxon>
        <taxon>Heterotrichea</taxon>
        <taxon>Heterotrichida</taxon>
        <taxon>Blepharismidae</taxon>
        <taxon>Blepharisma</taxon>
    </lineage>
</organism>
<dbReference type="Proteomes" id="UP001162131">
    <property type="component" value="Unassembled WGS sequence"/>
</dbReference>